<accession>A0A6B3SQR9</accession>
<protein>
    <submittedName>
        <fullName evidence="2">SirB2 family protein</fullName>
    </submittedName>
</protein>
<dbReference type="InterPro" id="IPR007360">
    <property type="entry name" value="SirB"/>
</dbReference>
<dbReference type="Pfam" id="PF04247">
    <property type="entry name" value="SirB"/>
    <property type="match status" value="1"/>
</dbReference>
<dbReference type="PIRSF" id="PIRSF005610">
    <property type="entry name" value="SirB"/>
    <property type="match status" value="1"/>
</dbReference>
<evidence type="ECO:0000256" key="1">
    <source>
        <dbReference type="SAM" id="Phobius"/>
    </source>
</evidence>
<dbReference type="RefSeq" id="WP_163961293.1">
    <property type="nucleotide sequence ID" value="NZ_JAAIVB010000014.1"/>
</dbReference>
<feature type="transmembrane region" description="Helical" evidence="1">
    <location>
        <begin position="6"/>
        <end position="27"/>
    </location>
</feature>
<organism evidence="2 3">
    <name type="scientific">Noviherbaspirillum galbum</name>
    <dbReference type="NCBI Taxonomy" id="2709383"/>
    <lineage>
        <taxon>Bacteria</taxon>
        <taxon>Pseudomonadati</taxon>
        <taxon>Pseudomonadota</taxon>
        <taxon>Betaproteobacteria</taxon>
        <taxon>Burkholderiales</taxon>
        <taxon>Oxalobacteraceae</taxon>
        <taxon>Noviherbaspirillum</taxon>
    </lineage>
</organism>
<dbReference type="EMBL" id="JAAIVB010000014">
    <property type="protein sequence ID" value="NEX60752.1"/>
    <property type="molecule type" value="Genomic_DNA"/>
</dbReference>
<dbReference type="AlphaFoldDB" id="A0A6B3SQR9"/>
<keyword evidence="3" id="KW-1185">Reference proteome</keyword>
<sequence length="123" mass="13487">MNYLAIKHLHMTCAALSGAFFLLRGLWMLRDSPALRQRWVRIAPHVIDTALLASAITLAVWSSQYPLAQNWLTAKVVALIAYIGLGTIALKRGKTKGVRAAAFVAALLVFGYIVKVALTRQVL</sequence>
<keyword evidence="1" id="KW-1133">Transmembrane helix</keyword>
<feature type="transmembrane region" description="Helical" evidence="1">
    <location>
        <begin position="72"/>
        <end position="90"/>
    </location>
</feature>
<keyword evidence="1" id="KW-0472">Membrane</keyword>
<feature type="transmembrane region" description="Helical" evidence="1">
    <location>
        <begin position="39"/>
        <end position="60"/>
    </location>
</feature>
<dbReference type="PANTHER" id="PTHR39594">
    <property type="entry name" value="PROTEIN YCHQ"/>
    <property type="match status" value="1"/>
</dbReference>
<feature type="transmembrane region" description="Helical" evidence="1">
    <location>
        <begin position="97"/>
        <end position="118"/>
    </location>
</feature>
<dbReference type="PANTHER" id="PTHR39594:SF1">
    <property type="entry name" value="PROTEIN YCHQ"/>
    <property type="match status" value="1"/>
</dbReference>
<reference evidence="2 3" key="1">
    <citation type="submission" date="2020-02" db="EMBL/GenBank/DDBJ databases">
        <authorList>
            <person name="Kim M.K."/>
        </authorList>
    </citation>
    <scope>NUCLEOTIDE SEQUENCE [LARGE SCALE GENOMIC DNA]</scope>
    <source>
        <strain evidence="2 3">17J57-3</strain>
    </source>
</reference>
<comment type="caution">
    <text evidence="2">The sequence shown here is derived from an EMBL/GenBank/DDBJ whole genome shotgun (WGS) entry which is preliminary data.</text>
</comment>
<proteinExistence type="predicted"/>
<evidence type="ECO:0000313" key="3">
    <source>
        <dbReference type="Proteomes" id="UP000482155"/>
    </source>
</evidence>
<gene>
    <name evidence="2" type="ORF">G3574_06655</name>
</gene>
<evidence type="ECO:0000313" key="2">
    <source>
        <dbReference type="EMBL" id="NEX60752.1"/>
    </source>
</evidence>
<name>A0A6B3SQR9_9BURK</name>
<keyword evidence="1" id="KW-0812">Transmembrane</keyword>
<dbReference type="GO" id="GO:0005886">
    <property type="term" value="C:plasma membrane"/>
    <property type="evidence" value="ECO:0007669"/>
    <property type="project" value="TreeGrafter"/>
</dbReference>
<dbReference type="Proteomes" id="UP000482155">
    <property type="component" value="Unassembled WGS sequence"/>
</dbReference>